<evidence type="ECO:0000313" key="5">
    <source>
        <dbReference type="Proteomes" id="UP000662466"/>
    </source>
</evidence>
<evidence type="ECO:0000313" key="3">
    <source>
        <dbReference type="EMBL" id="KAF7159980.1"/>
    </source>
</evidence>
<dbReference type="Proteomes" id="UP000662466">
    <property type="component" value="Unassembled WGS sequence"/>
</dbReference>
<reference evidence="3" key="1">
    <citation type="submission" date="2020-06" db="EMBL/GenBank/DDBJ databases">
        <title>Draft genome sequences of strains closely related to Aspergillus parafelis and Aspergillus hiratsukae.</title>
        <authorList>
            <person name="Dos Santos R.A.C."/>
            <person name="Rivero-Menendez O."/>
            <person name="Steenwyk J.L."/>
            <person name="Mead M.E."/>
            <person name="Goldman G.H."/>
            <person name="Alastruey-Izquierdo A."/>
            <person name="Rokas A."/>
        </authorList>
    </citation>
    <scope>NUCLEOTIDE SEQUENCE</scope>
    <source>
        <strain evidence="2">CNM-CM5793</strain>
        <strain evidence="3">CNM-CM6106</strain>
    </source>
</reference>
<evidence type="ECO:0000256" key="1">
    <source>
        <dbReference type="SAM" id="MobiDB-lite"/>
    </source>
</evidence>
<proteinExistence type="predicted"/>
<sequence>MFNELVERAHERLRRAQALGRRRRLSRGGGLGNHRHGQAATAGQPATGTTPTVNTPASTVTDTPAPTETVVSDSSLQAVTILTRVDYTKMDNQDGEEEKTS</sequence>
<keyword evidence="4" id="KW-1185">Reference proteome</keyword>
<protein>
    <submittedName>
        <fullName evidence="3">Uncharacterized protein</fullName>
    </submittedName>
</protein>
<comment type="caution">
    <text evidence="3">The sequence shown here is derived from an EMBL/GenBank/DDBJ whole genome shotgun (WGS) entry which is preliminary data.</text>
</comment>
<dbReference type="Proteomes" id="UP000630445">
    <property type="component" value="Unassembled WGS sequence"/>
</dbReference>
<evidence type="ECO:0000313" key="4">
    <source>
        <dbReference type="Proteomes" id="UP000630445"/>
    </source>
</evidence>
<name>A0A8H6UQU1_9EURO</name>
<dbReference type="EMBL" id="JACBAF010002268">
    <property type="protein sequence ID" value="KAF7159980.1"/>
    <property type="molecule type" value="Genomic_DNA"/>
</dbReference>
<dbReference type="EMBL" id="JACBAD010002046">
    <property type="protein sequence ID" value="KAF7121541.1"/>
    <property type="molecule type" value="Genomic_DNA"/>
</dbReference>
<evidence type="ECO:0000313" key="2">
    <source>
        <dbReference type="EMBL" id="KAF7121541.1"/>
    </source>
</evidence>
<gene>
    <name evidence="2" type="ORF">CNMCM5793_009011</name>
    <name evidence="3" type="ORF">CNMCM6106_007395</name>
</gene>
<feature type="compositionally biased region" description="Low complexity" evidence="1">
    <location>
        <begin position="38"/>
        <end position="52"/>
    </location>
</feature>
<feature type="compositionally biased region" description="Basic residues" evidence="1">
    <location>
        <begin position="17"/>
        <end position="26"/>
    </location>
</feature>
<feature type="region of interest" description="Disordered" evidence="1">
    <location>
        <begin position="17"/>
        <end position="72"/>
    </location>
</feature>
<organism evidence="3 5">
    <name type="scientific">Aspergillus hiratsukae</name>
    <dbReference type="NCBI Taxonomy" id="1194566"/>
    <lineage>
        <taxon>Eukaryota</taxon>
        <taxon>Fungi</taxon>
        <taxon>Dikarya</taxon>
        <taxon>Ascomycota</taxon>
        <taxon>Pezizomycotina</taxon>
        <taxon>Eurotiomycetes</taxon>
        <taxon>Eurotiomycetidae</taxon>
        <taxon>Eurotiales</taxon>
        <taxon>Aspergillaceae</taxon>
        <taxon>Aspergillus</taxon>
        <taxon>Aspergillus subgen. Fumigati</taxon>
    </lineage>
</organism>
<accession>A0A8H6UQU1</accession>
<feature type="compositionally biased region" description="Polar residues" evidence="1">
    <location>
        <begin position="53"/>
        <end position="72"/>
    </location>
</feature>
<dbReference type="AlphaFoldDB" id="A0A8H6UQU1"/>